<dbReference type="GO" id="GO:0030288">
    <property type="term" value="C:outer membrane-bounded periplasmic space"/>
    <property type="evidence" value="ECO:0007669"/>
    <property type="project" value="TreeGrafter"/>
</dbReference>
<evidence type="ECO:0000313" key="7">
    <source>
        <dbReference type="Proteomes" id="UP000321196"/>
    </source>
</evidence>
<dbReference type="PROSITE" id="PS51318">
    <property type="entry name" value="TAT"/>
    <property type="match status" value="1"/>
</dbReference>
<keyword evidence="2" id="KW-0547">Nucleotide-binding</keyword>
<dbReference type="Gene3D" id="3.60.21.10">
    <property type="match status" value="1"/>
</dbReference>
<dbReference type="Gene3D" id="2.60.40.10">
    <property type="entry name" value="Immunoglobulins"/>
    <property type="match status" value="1"/>
</dbReference>
<dbReference type="PANTHER" id="PTHR11575">
    <property type="entry name" value="5'-NUCLEOTIDASE-RELATED"/>
    <property type="match status" value="1"/>
</dbReference>
<evidence type="ECO:0000259" key="3">
    <source>
        <dbReference type="Pfam" id="PF00149"/>
    </source>
</evidence>
<organism evidence="6 7">
    <name type="scientific">Microbacterium mitrae</name>
    <dbReference type="NCBI Taxonomy" id="664640"/>
    <lineage>
        <taxon>Bacteria</taxon>
        <taxon>Bacillati</taxon>
        <taxon>Actinomycetota</taxon>
        <taxon>Actinomycetes</taxon>
        <taxon>Micrococcales</taxon>
        <taxon>Microbacteriaceae</taxon>
        <taxon>Microbacterium</taxon>
    </lineage>
</organism>
<evidence type="ECO:0000313" key="6">
    <source>
        <dbReference type="EMBL" id="TXK05649.1"/>
    </source>
</evidence>
<protein>
    <submittedName>
        <fullName evidence="6">Bifunctional metallophosphatase/5'-nucleotidase</fullName>
    </submittedName>
</protein>
<dbReference type="Pfam" id="PF02872">
    <property type="entry name" value="5_nucleotid_C"/>
    <property type="match status" value="1"/>
</dbReference>
<dbReference type="Gene3D" id="3.90.780.10">
    <property type="entry name" value="5'-Nucleotidase, C-terminal domain"/>
    <property type="match status" value="1"/>
</dbReference>
<dbReference type="InterPro" id="IPR004843">
    <property type="entry name" value="Calcineurin-like_PHP"/>
</dbReference>
<dbReference type="InterPro" id="IPR029052">
    <property type="entry name" value="Metallo-depent_PP-like"/>
</dbReference>
<dbReference type="InterPro" id="IPR008334">
    <property type="entry name" value="5'-Nucleotdase_C"/>
</dbReference>
<sequence length="750" mass="77561">MSSSIAKRRRACVAAVGVAAVALSAVVAAAPAAAADPVTINLVTFNDFHGRIENDPNSAAAGIAALAGAIDQVRASNPNTVVAAAGDLVGASTFASFIQNDEPTIAALTAAGLDVSAAGNHEFDQGWADLRDRIQPAAGWQYIAANLHDRVTGAPIMPEYYTTTFDGVTIGFVGAVTDELPSLVSPTGIEDVIVGDVTENVNRVADDLRDGDPANGEADVVVLLVHEGAANVTLAAATDPSTPFGHIVTEVNDNVDAIVSGHTHLAYNHVIDGRPVISSGQYGEKFSNMAIVVDPETKALVSMVNETFSLKTGQTLNYPEDQAIKNDIVAPASAYAFERGKVSLGSITADLTRAKQANGTSENRGGESTLGNFIADVHLWAAQQTVADTQIAFMNPGGLRADLRYASSADYDAAGNVTYKEAADVQPFANGLVTLSLTGEQIRAVLEQQWQPAGASRPFLKLGVSEGFTYTFDPTAPVGQRITSITLNGEALDPQATYGVVANSFLAGGGDNFTVFAQGTNRAESGVSDLQSVVNWFDAHPVGSPDLAQRAVGVQVSAPAAPEGYVAGETITLTLSGLEFTSTEPVAGTVTATLGSASVTADINRTVTAADDLTGQATVSLVVPADIGGANEIAVTTPTGTSVLVPVTVQEPVVKIDTTTVAFANKVIARSNQQIQMTVLVWADGEKVDGTVTVYDGTTVVGTGTVGKHGVVKIKVSKLSVGSHELTAVYEGNGTFNSSSSSSWPVYIWR</sequence>
<dbReference type="InterPro" id="IPR013783">
    <property type="entry name" value="Ig-like_fold"/>
</dbReference>
<keyword evidence="1 2" id="KW-0732">Signal</keyword>
<dbReference type="AlphaFoldDB" id="A0A5C8HQL6"/>
<reference evidence="6 7" key="1">
    <citation type="submission" date="2019-08" db="EMBL/GenBank/DDBJ databases">
        <authorList>
            <person name="Dong K."/>
        </authorList>
    </citation>
    <scope>NUCLEOTIDE SEQUENCE [LARGE SCALE GENOMIC DNA]</scope>
    <source>
        <strain evidence="6 7">M4-8</strain>
    </source>
</reference>
<dbReference type="PRINTS" id="PR01607">
    <property type="entry name" value="APYRASEFAMLY"/>
</dbReference>
<dbReference type="GO" id="GO:0008253">
    <property type="term" value="F:5'-nucleotidase activity"/>
    <property type="evidence" value="ECO:0007669"/>
    <property type="project" value="TreeGrafter"/>
</dbReference>
<dbReference type="EMBL" id="VRSW01000001">
    <property type="protein sequence ID" value="TXK05649.1"/>
    <property type="molecule type" value="Genomic_DNA"/>
</dbReference>
<evidence type="ECO:0000259" key="4">
    <source>
        <dbReference type="Pfam" id="PF02872"/>
    </source>
</evidence>
<dbReference type="InterPro" id="IPR006179">
    <property type="entry name" value="5_nucleotidase/apyrase"/>
</dbReference>
<feature type="domain" description="Calcineurin-like phosphoesterase" evidence="3">
    <location>
        <begin position="45"/>
        <end position="264"/>
    </location>
</feature>
<comment type="caution">
    <text evidence="6">The sequence shown here is derived from an EMBL/GenBank/DDBJ whole genome shotgun (WGS) entry which is preliminary data.</text>
</comment>
<dbReference type="RefSeq" id="WP_147824460.1">
    <property type="nucleotide sequence ID" value="NZ_BAAARG010000001.1"/>
</dbReference>
<feature type="domain" description="5'-Nucleotidase C-terminal" evidence="4">
    <location>
        <begin position="358"/>
        <end position="517"/>
    </location>
</feature>
<dbReference type="GO" id="GO:0008768">
    <property type="term" value="F:UDP-sugar diphosphatase activity"/>
    <property type="evidence" value="ECO:0007669"/>
    <property type="project" value="TreeGrafter"/>
</dbReference>
<name>A0A5C8HQL6_9MICO</name>
<dbReference type="SUPFAM" id="SSF56300">
    <property type="entry name" value="Metallo-dependent phosphatases"/>
    <property type="match status" value="1"/>
</dbReference>
<dbReference type="PANTHER" id="PTHR11575:SF24">
    <property type="entry name" value="5'-NUCLEOTIDASE"/>
    <property type="match status" value="1"/>
</dbReference>
<accession>A0A5C8HQL6</accession>
<evidence type="ECO:0000259" key="5">
    <source>
        <dbReference type="Pfam" id="PF16640"/>
    </source>
</evidence>
<keyword evidence="7" id="KW-1185">Reference proteome</keyword>
<gene>
    <name evidence="6" type="ORF">FVP60_01245</name>
</gene>
<dbReference type="InterPro" id="IPR036907">
    <property type="entry name" value="5'-Nucleotdase_C_sf"/>
</dbReference>
<dbReference type="InterPro" id="IPR006311">
    <property type="entry name" value="TAT_signal"/>
</dbReference>
<feature type="chain" id="PRO_5023075745" evidence="2">
    <location>
        <begin position="35"/>
        <end position="750"/>
    </location>
</feature>
<dbReference type="GO" id="GO:0000166">
    <property type="term" value="F:nucleotide binding"/>
    <property type="evidence" value="ECO:0007669"/>
    <property type="project" value="UniProtKB-KW"/>
</dbReference>
<dbReference type="GO" id="GO:0009166">
    <property type="term" value="P:nucleotide catabolic process"/>
    <property type="evidence" value="ECO:0007669"/>
    <property type="project" value="InterPro"/>
</dbReference>
<dbReference type="GO" id="GO:0005975">
    <property type="term" value="P:carbohydrate metabolic process"/>
    <property type="evidence" value="ECO:0007669"/>
    <property type="project" value="UniProtKB-ARBA"/>
</dbReference>
<feature type="signal peptide" evidence="2">
    <location>
        <begin position="1"/>
        <end position="34"/>
    </location>
</feature>
<evidence type="ECO:0000256" key="1">
    <source>
        <dbReference type="ARBA" id="ARBA00022729"/>
    </source>
</evidence>
<dbReference type="Pfam" id="PF00149">
    <property type="entry name" value="Metallophos"/>
    <property type="match status" value="1"/>
</dbReference>
<dbReference type="OrthoDB" id="1016457at2"/>
<dbReference type="InterPro" id="IPR032109">
    <property type="entry name" value="Big_3_5"/>
</dbReference>
<dbReference type="Pfam" id="PF16640">
    <property type="entry name" value="Big_3_5"/>
    <property type="match status" value="1"/>
</dbReference>
<evidence type="ECO:0000256" key="2">
    <source>
        <dbReference type="RuleBase" id="RU362119"/>
    </source>
</evidence>
<keyword evidence="2" id="KW-0378">Hydrolase</keyword>
<feature type="domain" description="Bacterial Ig-like" evidence="5">
    <location>
        <begin position="671"/>
        <end position="743"/>
    </location>
</feature>
<proteinExistence type="inferred from homology"/>
<comment type="similarity">
    <text evidence="2">Belongs to the 5'-nucleotidase family.</text>
</comment>
<dbReference type="Proteomes" id="UP000321196">
    <property type="component" value="Unassembled WGS sequence"/>
</dbReference>
<dbReference type="SUPFAM" id="SSF55816">
    <property type="entry name" value="5'-nucleotidase (syn. UDP-sugar hydrolase), C-terminal domain"/>
    <property type="match status" value="1"/>
</dbReference>